<evidence type="ECO:0000259" key="8">
    <source>
        <dbReference type="PROSITE" id="PS50089"/>
    </source>
</evidence>
<feature type="domain" description="RING-type" evidence="8">
    <location>
        <begin position="151"/>
        <end position="192"/>
    </location>
</feature>
<evidence type="ECO:0000256" key="5">
    <source>
        <dbReference type="PROSITE-ProRule" id="PRU00175"/>
    </source>
</evidence>
<evidence type="ECO:0000256" key="4">
    <source>
        <dbReference type="ARBA" id="ARBA00022786"/>
    </source>
</evidence>
<dbReference type="PROSITE" id="PS50089">
    <property type="entry name" value="ZF_RING_2"/>
    <property type="match status" value="1"/>
</dbReference>
<dbReference type="GO" id="GO:0061630">
    <property type="term" value="F:ubiquitin protein ligase activity"/>
    <property type="evidence" value="ECO:0000318"/>
    <property type="project" value="GO_Central"/>
</dbReference>
<dbReference type="GO" id="GO:0036503">
    <property type="term" value="P:ERAD pathway"/>
    <property type="evidence" value="ECO:0000318"/>
    <property type="project" value="GO_Central"/>
</dbReference>
<dbReference type="GO" id="GO:0006511">
    <property type="term" value="P:ubiquitin-dependent protein catabolic process"/>
    <property type="evidence" value="ECO:0000318"/>
    <property type="project" value="GO_Central"/>
</dbReference>
<dbReference type="GO" id="GO:0008270">
    <property type="term" value="F:zinc ion binding"/>
    <property type="evidence" value="ECO:0007669"/>
    <property type="project" value="UniProtKB-KW"/>
</dbReference>
<dbReference type="Pfam" id="PF14634">
    <property type="entry name" value="zf-RING_5"/>
    <property type="match status" value="1"/>
</dbReference>
<dbReference type="FunCoup" id="A0A251RS88">
    <property type="interactions" value="539"/>
</dbReference>
<feature type="compositionally biased region" description="Polar residues" evidence="7">
    <location>
        <begin position="272"/>
        <end position="281"/>
    </location>
</feature>
<dbReference type="EMBL" id="CM007906">
    <property type="protein sequence ID" value="OTF87333.1"/>
    <property type="molecule type" value="Genomic_DNA"/>
</dbReference>
<reference evidence="10" key="1">
    <citation type="journal article" date="2017" name="Nature">
        <title>The sunflower genome provides insights into oil metabolism, flowering and Asterid evolution.</title>
        <authorList>
            <person name="Badouin H."/>
            <person name="Gouzy J."/>
            <person name="Grassa C.J."/>
            <person name="Murat F."/>
            <person name="Staton S.E."/>
            <person name="Cottret L."/>
            <person name="Lelandais-Briere C."/>
            <person name="Owens G.L."/>
            <person name="Carrere S."/>
            <person name="Mayjonade B."/>
            <person name="Legrand L."/>
            <person name="Gill N."/>
            <person name="Kane N.C."/>
            <person name="Bowers J.E."/>
            <person name="Hubner S."/>
            <person name="Bellec A."/>
            <person name="Berard A."/>
            <person name="Berges H."/>
            <person name="Blanchet N."/>
            <person name="Boniface M.C."/>
            <person name="Brunel D."/>
            <person name="Catrice O."/>
            <person name="Chaidir N."/>
            <person name="Claudel C."/>
            <person name="Donnadieu C."/>
            <person name="Faraut T."/>
            <person name="Fievet G."/>
            <person name="Helmstetter N."/>
            <person name="King M."/>
            <person name="Knapp S.J."/>
            <person name="Lai Z."/>
            <person name="Le Paslier M.C."/>
            <person name="Lippi Y."/>
            <person name="Lorenzon L."/>
            <person name="Mandel J.R."/>
            <person name="Marage G."/>
            <person name="Marchand G."/>
            <person name="Marquand E."/>
            <person name="Bret-Mestries E."/>
            <person name="Morien E."/>
            <person name="Nambeesan S."/>
            <person name="Nguyen T."/>
            <person name="Pegot-Espagnet P."/>
            <person name="Pouilly N."/>
            <person name="Raftis F."/>
            <person name="Sallet E."/>
            <person name="Schiex T."/>
            <person name="Thomas J."/>
            <person name="Vandecasteele C."/>
            <person name="Vares D."/>
            <person name="Vear F."/>
            <person name="Vautrin S."/>
            <person name="Crespi M."/>
            <person name="Mangin B."/>
            <person name="Burke J.M."/>
            <person name="Salse J."/>
            <person name="Munos S."/>
            <person name="Vincourt P."/>
            <person name="Rieseberg L.H."/>
            <person name="Langlade N.B."/>
        </authorList>
    </citation>
    <scope>NUCLEOTIDE SEQUENCE [LARGE SCALE GENOMIC DNA]</scope>
    <source>
        <strain evidence="10">cv. SF193</strain>
    </source>
</reference>
<dbReference type="InterPro" id="IPR045103">
    <property type="entry name" value="RNF5/RNF185-like"/>
</dbReference>
<dbReference type="UniPathway" id="UPA00143"/>
<dbReference type="GO" id="GO:0044390">
    <property type="term" value="F:ubiquitin-like protein conjugating enzyme binding"/>
    <property type="evidence" value="ECO:0000318"/>
    <property type="project" value="GO_Central"/>
</dbReference>
<evidence type="ECO:0000313" key="10">
    <source>
        <dbReference type="Proteomes" id="UP000215914"/>
    </source>
</evidence>
<dbReference type="Proteomes" id="UP000215914">
    <property type="component" value="Chromosome 17"/>
</dbReference>
<feature type="compositionally biased region" description="Basic and acidic residues" evidence="7">
    <location>
        <begin position="92"/>
        <end position="115"/>
    </location>
</feature>
<feature type="region of interest" description="Disordered" evidence="7">
    <location>
        <begin position="272"/>
        <end position="300"/>
    </location>
</feature>
<dbReference type="EC" id="2.3.2.27" evidence="6"/>
<dbReference type="PANTHER" id="PTHR12313">
    <property type="entry name" value="E3 UBIQUITIN-PROTEIN LIGASE RNF5-RELATED"/>
    <property type="match status" value="1"/>
</dbReference>
<proteinExistence type="predicted"/>
<sequence length="440" mass="48357">MADNMNEDMIMDLDLNQEPVVDIPPPPPFGYGPLLTNLETTHGRIEDRIRQLEAVSARARQRQRWRQARNNPELSYMTVIGPGVGAGNINNDRIRVGDGDADGGDERGRNSKRDVSQLAKALEMDLDSKKSDNEQGGGDEDDDGSGGFFDCNICLEMARDPVLTCCGHLFCWCCFYQLSYVDSSAKECPVCKGEVTDSSITPIYGNGRNQPVLKLENGVKIPPRPQARRVESVRQQRVVRGISHIPVAEALRRIRIGIGSIGENNLQGVNSVLPSSETNPSLLHGSEAGGSRRHRSRQFSRVISESAASLSSISSALNNAERLVEDLETYISDSLLRRTDAQILPSNQEMDTLYGETVEIQPEPQHAEMSPSLPLSTSSQRSVATTVVQVDNLSTDSAVEIDLTISQSHPSPNTRRANVSRALSLLEGGTSRELRRRRVR</sequence>
<comment type="pathway">
    <text evidence="2 6">Protein modification; protein ubiquitination.</text>
</comment>
<comment type="subcellular location">
    <subcellularLocation>
        <location evidence="6">Endoplasmic reticulum membrane</location>
        <topology evidence="6">Single-pass type IV membrane protein</topology>
    </subcellularLocation>
</comment>
<comment type="domain">
    <text evidence="6">The RING-type zinc finger domain is responsible for E3 ligase activity.</text>
</comment>
<dbReference type="STRING" id="4232.A0A251RS88"/>
<dbReference type="OrthoDB" id="6270329at2759"/>
<feature type="region of interest" description="Disordered" evidence="7">
    <location>
        <begin position="90"/>
        <end position="116"/>
    </location>
</feature>
<comment type="catalytic activity">
    <reaction evidence="1 6">
        <text>S-ubiquitinyl-[E2 ubiquitin-conjugating enzyme]-L-cysteine + [acceptor protein]-L-lysine = [E2 ubiquitin-conjugating enzyme]-L-cysteine + N(6)-ubiquitinyl-[acceptor protein]-L-lysine.</text>
        <dbReference type="EC" id="2.3.2.27"/>
    </reaction>
</comment>
<dbReference type="GO" id="GO:0016567">
    <property type="term" value="P:protein ubiquitination"/>
    <property type="evidence" value="ECO:0007669"/>
    <property type="project" value="UniProtKB-UniPathway"/>
</dbReference>
<keyword evidence="5 6" id="KW-0863">Zinc-finger</keyword>
<keyword evidence="10" id="KW-1185">Reference proteome</keyword>
<evidence type="ECO:0000256" key="2">
    <source>
        <dbReference type="ARBA" id="ARBA00004906"/>
    </source>
</evidence>
<evidence type="ECO:0000256" key="6">
    <source>
        <dbReference type="RuleBase" id="RU369090"/>
    </source>
</evidence>
<protein>
    <recommendedName>
        <fullName evidence="6">E3 ubiquitin-protein ligase RMA</fullName>
        <ecNumber evidence="6">2.3.2.27</ecNumber>
    </recommendedName>
    <alternativeName>
        <fullName evidence="6">Protein RING membrane-anchor</fullName>
    </alternativeName>
    <alternativeName>
        <fullName evidence="6">RING-type E3 ubiquitin transferase RMA</fullName>
    </alternativeName>
</protein>
<dbReference type="Gene3D" id="3.30.40.10">
    <property type="entry name" value="Zinc/RING finger domain, C3HC4 (zinc finger)"/>
    <property type="match status" value="1"/>
</dbReference>
<dbReference type="InterPro" id="IPR001841">
    <property type="entry name" value="Znf_RING"/>
</dbReference>
<keyword evidence="3 6" id="KW-0808">Transferase</keyword>
<dbReference type="SMART" id="SM00184">
    <property type="entry name" value="RING"/>
    <property type="match status" value="1"/>
</dbReference>
<name>A0A251RS88_HELAN</name>
<accession>A0A251RS88</accession>
<gene>
    <name evidence="9" type="ORF">HannXRQ_Chr17g0560621</name>
</gene>
<evidence type="ECO:0000313" key="9">
    <source>
        <dbReference type="EMBL" id="OTF87333.1"/>
    </source>
</evidence>
<dbReference type="InParanoid" id="A0A251RS88"/>
<keyword evidence="6" id="KW-0256">Endoplasmic reticulum</keyword>
<organism evidence="9 10">
    <name type="scientific">Helianthus annuus</name>
    <name type="common">Common sunflower</name>
    <dbReference type="NCBI Taxonomy" id="4232"/>
    <lineage>
        <taxon>Eukaryota</taxon>
        <taxon>Viridiplantae</taxon>
        <taxon>Streptophyta</taxon>
        <taxon>Embryophyta</taxon>
        <taxon>Tracheophyta</taxon>
        <taxon>Spermatophyta</taxon>
        <taxon>Magnoliopsida</taxon>
        <taxon>eudicotyledons</taxon>
        <taxon>Gunneridae</taxon>
        <taxon>Pentapetalae</taxon>
        <taxon>asterids</taxon>
        <taxon>campanulids</taxon>
        <taxon>Asterales</taxon>
        <taxon>Asteraceae</taxon>
        <taxon>Asteroideae</taxon>
        <taxon>Heliantheae alliance</taxon>
        <taxon>Heliantheae</taxon>
        <taxon>Helianthus</taxon>
    </lineage>
</organism>
<evidence type="ECO:0000256" key="7">
    <source>
        <dbReference type="SAM" id="MobiDB-lite"/>
    </source>
</evidence>
<dbReference type="InterPro" id="IPR013083">
    <property type="entry name" value="Znf_RING/FYVE/PHD"/>
</dbReference>
<evidence type="ECO:0000256" key="1">
    <source>
        <dbReference type="ARBA" id="ARBA00000900"/>
    </source>
</evidence>
<dbReference type="SUPFAM" id="SSF57850">
    <property type="entry name" value="RING/U-box"/>
    <property type="match status" value="1"/>
</dbReference>
<keyword evidence="4 6" id="KW-0833">Ubl conjugation pathway</keyword>
<comment type="function">
    <text evidence="6">E3 ubiquitin-protein ligase.</text>
</comment>
<dbReference type="AlphaFoldDB" id="A0A251RS88"/>
<evidence type="ECO:0000256" key="3">
    <source>
        <dbReference type="ARBA" id="ARBA00022679"/>
    </source>
</evidence>
<keyword evidence="6" id="KW-0479">Metal-binding</keyword>
<dbReference type="GO" id="GO:0005789">
    <property type="term" value="C:endoplasmic reticulum membrane"/>
    <property type="evidence" value="ECO:0007669"/>
    <property type="project" value="UniProtKB-SubCell"/>
</dbReference>
<keyword evidence="6" id="KW-0862">Zinc</keyword>
<dbReference type="OMA" id="FCWSCFY"/>